<gene>
    <name evidence="1" type="ORF">DICVIV_11944</name>
</gene>
<keyword evidence="2" id="KW-1185">Reference proteome</keyword>
<evidence type="ECO:0000313" key="1">
    <source>
        <dbReference type="EMBL" id="KJH42073.1"/>
    </source>
</evidence>
<sequence length="87" mass="9861">MLCTAHMKMVTDLEGTSERERIDAIHILQASKATDNINSRRSDDDDGRLRRTGSCGRLFNLDRETTNERMNERPTLDVAAIVMRNGP</sequence>
<reference evidence="2" key="2">
    <citation type="journal article" date="2016" name="Sci. Rep.">
        <title>Dictyocaulus viviparus genome, variome and transcriptome elucidate lungworm biology and support future intervention.</title>
        <authorList>
            <person name="McNulty S.N."/>
            <person name="Strube C."/>
            <person name="Rosa B.A."/>
            <person name="Martin J.C."/>
            <person name="Tyagi R."/>
            <person name="Choi Y.J."/>
            <person name="Wang Q."/>
            <person name="Hallsworth Pepin K."/>
            <person name="Zhang X."/>
            <person name="Ozersky P."/>
            <person name="Wilson R.K."/>
            <person name="Sternberg P.W."/>
            <person name="Gasser R.B."/>
            <person name="Mitreva M."/>
        </authorList>
    </citation>
    <scope>NUCLEOTIDE SEQUENCE [LARGE SCALE GENOMIC DNA]</scope>
    <source>
        <strain evidence="2">HannoverDv2000</strain>
    </source>
</reference>
<dbReference type="EMBL" id="KN716714">
    <property type="protein sequence ID" value="KJH42073.1"/>
    <property type="molecule type" value="Genomic_DNA"/>
</dbReference>
<accession>A0A0D8XBV3</accession>
<dbReference type="Proteomes" id="UP000053766">
    <property type="component" value="Unassembled WGS sequence"/>
</dbReference>
<protein>
    <submittedName>
        <fullName evidence="1">Uncharacterized protein</fullName>
    </submittedName>
</protein>
<evidence type="ECO:0000313" key="2">
    <source>
        <dbReference type="Proteomes" id="UP000053766"/>
    </source>
</evidence>
<proteinExistence type="predicted"/>
<dbReference type="AlphaFoldDB" id="A0A0D8XBV3"/>
<reference evidence="1 2" key="1">
    <citation type="submission" date="2013-11" db="EMBL/GenBank/DDBJ databases">
        <title>Draft genome of the bovine lungworm Dictyocaulus viviparus.</title>
        <authorList>
            <person name="Mitreva M."/>
        </authorList>
    </citation>
    <scope>NUCLEOTIDE SEQUENCE [LARGE SCALE GENOMIC DNA]</scope>
    <source>
        <strain evidence="1 2">HannoverDv2000</strain>
    </source>
</reference>
<organism evidence="1 2">
    <name type="scientific">Dictyocaulus viviparus</name>
    <name type="common">Bovine lungworm</name>
    <dbReference type="NCBI Taxonomy" id="29172"/>
    <lineage>
        <taxon>Eukaryota</taxon>
        <taxon>Metazoa</taxon>
        <taxon>Ecdysozoa</taxon>
        <taxon>Nematoda</taxon>
        <taxon>Chromadorea</taxon>
        <taxon>Rhabditida</taxon>
        <taxon>Rhabditina</taxon>
        <taxon>Rhabditomorpha</taxon>
        <taxon>Strongyloidea</taxon>
        <taxon>Metastrongylidae</taxon>
        <taxon>Dictyocaulus</taxon>
    </lineage>
</organism>
<name>A0A0D8XBV3_DICVI</name>